<dbReference type="Gene3D" id="1.10.287.470">
    <property type="entry name" value="Helix hairpin bin"/>
    <property type="match status" value="1"/>
</dbReference>
<name>A0A8J6PG11_9FLAO</name>
<dbReference type="EMBL" id="JACVEL010000016">
    <property type="protein sequence ID" value="MBC9813820.1"/>
    <property type="molecule type" value="Genomic_DNA"/>
</dbReference>
<evidence type="ECO:0000313" key="3">
    <source>
        <dbReference type="Proteomes" id="UP000652681"/>
    </source>
</evidence>
<dbReference type="SUPFAM" id="SSF111369">
    <property type="entry name" value="HlyD-like secretion proteins"/>
    <property type="match status" value="1"/>
</dbReference>
<gene>
    <name evidence="2" type="ORF">H9Y05_15195</name>
</gene>
<evidence type="ECO:0000259" key="1">
    <source>
        <dbReference type="Pfam" id="PF25917"/>
    </source>
</evidence>
<comment type="caution">
    <text evidence="2">The sequence shown here is derived from an EMBL/GenBank/DDBJ whole genome shotgun (WGS) entry which is preliminary data.</text>
</comment>
<feature type="domain" description="Multidrug resistance protein MdtA-like barrel-sandwich hybrid" evidence="1">
    <location>
        <begin position="35"/>
        <end position="152"/>
    </location>
</feature>
<reference evidence="2" key="1">
    <citation type="submission" date="2020-09" db="EMBL/GenBank/DDBJ databases">
        <title>Taishania pollutisoli gen. nov., sp. nov., Isolated from Tetrabromobisphenol A-Contaminated Soil.</title>
        <authorList>
            <person name="Chen Q."/>
        </authorList>
    </citation>
    <scope>NUCLEOTIDE SEQUENCE</scope>
    <source>
        <strain evidence="2">CZZ-1</strain>
    </source>
</reference>
<keyword evidence="3" id="KW-1185">Reference proteome</keyword>
<dbReference type="InterPro" id="IPR058625">
    <property type="entry name" value="MdtA-like_BSH"/>
</dbReference>
<dbReference type="Proteomes" id="UP000652681">
    <property type="component" value="Unassembled WGS sequence"/>
</dbReference>
<organism evidence="2 3">
    <name type="scientific">Taishania pollutisoli</name>
    <dbReference type="NCBI Taxonomy" id="2766479"/>
    <lineage>
        <taxon>Bacteria</taxon>
        <taxon>Pseudomonadati</taxon>
        <taxon>Bacteroidota</taxon>
        <taxon>Flavobacteriia</taxon>
        <taxon>Flavobacteriales</taxon>
        <taxon>Crocinitomicaceae</taxon>
        <taxon>Taishania</taxon>
    </lineage>
</organism>
<dbReference type="AlphaFoldDB" id="A0A8J6PG11"/>
<protein>
    <submittedName>
        <fullName evidence="2">Biotin/lipoyl-binding protein</fullName>
    </submittedName>
</protein>
<proteinExistence type="predicted"/>
<dbReference type="Pfam" id="PF25917">
    <property type="entry name" value="BSH_RND"/>
    <property type="match status" value="1"/>
</dbReference>
<dbReference type="PANTHER" id="PTHR30438">
    <property type="entry name" value="36 KDA ANTIGEN-RELATED"/>
    <property type="match status" value="1"/>
</dbReference>
<accession>A0A8J6PG11</accession>
<evidence type="ECO:0000313" key="2">
    <source>
        <dbReference type="EMBL" id="MBC9813820.1"/>
    </source>
</evidence>
<dbReference type="PROSITE" id="PS51257">
    <property type="entry name" value="PROKAR_LIPOPROTEIN"/>
    <property type="match status" value="1"/>
</dbReference>
<dbReference type="Gene3D" id="2.40.50.100">
    <property type="match status" value="1"/>
</dbReference>
<dbReference type="RefSeq" id="WP_163492953.1">
    <property type="nucleotide sequence ID" value="NZ_JACVEL010000016.1"/>
</dbReference>
<sequence length="318" mass="35051">MKAKAFYTVSSVLIFLTACSGPAEKPVLGKIKKEVISFTPKVTGRILKIYVQEGDVVQPGDTLAMLDVPEVDAKLKQASGVVKATTAQRTLAANGATENQRKQLKAKLDATSEQFSYAEKSYKRSKAMFDEGLIAPQQFDEVSAKYNGARAQLNAVEAEWAEVEKGVRFETKDAASGQQEQALGVLKEVEIASSEKYIIATNVMQVETITLHEGELATAGYALFNGYIPESTYFRMTIGEKKIGEFPKGKELLIYVPYNNKNVRVKIQNVKQLARYADVTSPYPDLEMDEAFYELKLVPAGTENLSQLLVNATVVLKK</sequence>